<gene>
    <name evidence="1" type="ORF">Tci_851251</name>
</gene>
<accession>A0A699R8E9</accession>
<feature type="non-terminal residue" evidence="1">
    <location>
        <position position="1"/>
    </location>
</feature>
<proteinExistence type="predicted"/>
<dbReference type="EMBL" id="BKCJ011069703">
    <property type="protein sequence ID" value="GFC79281.1"/>
    <property type="molecule type" value="Genomic_DNA"/>
</dbReference>
<protein>
    <submittedName>
        <fullName evidence="1">Uncharacterized protein</fullName>
    </submittedName>
</protein>
<name>A0A699R8E9_TANCI</name>
<sequence length="98" mass="10869">SREVKADDTSDKSLSRAFVQPVTQLKASTDIKIKKNRIPPSFKLKSPYKVRVILPKKQVAKTQHAEVTLSTADATKSLVASKLAEEQVTSLQPLKPKR</sequence>
<comment type="caution">
    <text evidence="1">The sequence shown here is derived from an EMBL/GenBank/DDBJ whole genome shotgun (WGS) entry which is preliminary data.</text>
</comment>
<evidence type="ECO:0000313" key="1">
    <source>
        <dbReference type="EMBL" id="GFC79281.1"/>
    </source>
</evidence>
<reference evidence="1" key="1">
    <citation type="journal article" date="2019" name="Sci. Rep.">
        <title>Draft genome of Tanacetum cinerariifolium, the natural source of mosquito coil.</title>
        <authorList>
            <person name="Yamashiro T."/>
            <person name="Shiraishi A."/>
            <person name="Satake H."/>
            <person name="Nakayama K."/>
        </authorList>
    </citation>
    <scope>NUCLEOTIDE SEQUENCE</scope>
</reference>
<organism evidence="1">
    <name type="scientific">Tanacetum cinerariifolium</name>
    <name type="common">Dalmatian daisy</name>
    <name type="synonym">Chrysanthemum cinerariifolium</name>
    <dbReference type="NCBI Taxonomy" id="118510"/>
    <lineage>
        <taxon>Eukaryota</taxon>
        <taxon>Viridiplantae</taxon>
        <taxon>Streptophyta</taxon>
        <taxon>Embryophyta</taxon>
        <taxon>Tracheophyta</taxon>
        <taxon>Spermatophyta</taxon>
        <taxon>Magnoliopsida</taxon>
        <taxon>eudicotyledons</taxon>
        <taxon>Gunneridae</taxon>
        <taxon>Pentapetalae</taxon>
        <taxon>asterids</taxon>
        <taxon>campanulids</taxon>
        <taxon>Asterales</taxon>
        <taxon>Asteraceae</taxon>
        <taxon>Asteroideae</taxon>
        <taxon>Anthemideae</taxon>
        <taxon>Anthemidinae</taxon>
        <taxon>Tanacetum</taxon>
    </lineage>
</organism>
<dbReference type="AlphaFoldDB" id="A0A699R8E9"/>